<feature type="transmembrane region" description="Helical" evidence="2">
    <location>
        <begin position="261"/>
        <end position="284"/>
    </location>
</feature>
<dbReference type="Pfam" id="PF10269">
    <property type="entry name" value="Tmemb_185A"/>
    <property type="match status" value="1"/>
</dbReference>
<dbReference type="AlphaFoldDB" id="A0AAV0UVA3"/>
<keyword evidence="2" id="KW-1133">Transmembrane helix</keyword>
<keyword evidence="2" id="KW-0472">Membrane</keyword>
<feature type="transmembrane region" description="Helical" evidence="2">
    <location>
        <begin position="198"/>
        <end position="217"/>
    </location>
</feature>
<organism evidence="3 4">
    <name type="scientific">Peronospora farinosa</name>
    <dbReference type="NCBI Taxonomy" id="134698"/>
    <lineage>
        <taxon>Eukaryota</taxon>
        <taxon>Sar</taxon>
        <taxon>Stramenopiles</taxon>
        <taxon>Oomycota</taxon>
        <taxon>Peronosporomycetes</taxon>
        <taxon>Peronosporales</taxon>
        <taxon>Peronosporaceae</taxon>
        <taxon>Peronospora</taxon>
    </lineage>
</organism>
<evidence type="ECO:0000313" key="3">
    <source>
        <dbReference type="EMBL" id="CAI5740774.1"/>
    </source>
</evidence>
<accession>A0AAV0UVA3</accession>
<dbReference type="PANTHER" id="PTHR13568">
    <property type="entry name" value="FAM11A, B PROTEIN"/>
    <property type="match status" value="1"/>
</dbReference>
<proteinExistence type="predicted"/>
<feature type="transmembrane region" description="Helical" evidence="2">
    <location>
        <begin position="58"/>
        <end position="79"/>
    </location>
</feature>
<gene>
    <name evidence="3" type="ORF">PFR002_LOCUS9364</name>
</gene>
<name>A0AAV0UVA3_9STRA</name>
<evidence type="ECO:0000256" key="1">
    <source>
        <dbReference type="SAM" id="MobiDB-lite"/>
    </source>
</evidence>
<keyword evidence="2" id="KW-0812">Transmembrane</keyword>
<feature type="region of interest" description="Disordered" evidence="1">
    <location>
        <begin position="296"/>
        <end position="317"/>
    </location>
</feature>
<evidence type="ECO:0000256" key="2">
    <source>
        <dbReference type="SAM" id="Phobius"/>
    </source>
</evidence>
<dbReference type="PANTHER" id="PTHR13568:SF9">
    <property type="entry name" value="TRANSMEMBRANE PROTEIN 203"/>
    <property type="match status" value="1"/>
</dbReference>
<comment type="caution">
    <text evidence="3">The sequence shown here is derived from an EMBL/GenBank/DDBJ whole genome shotgun (WGS) entry which is preliminary data.</text>
</comment>
<dbReference type="InterPro" id="IPR019396">
    <property type="entry name" value="TM_Fragile-X-F-assoc"/>
</dbReference>
<feature type="transmembrane region" description="Helical" evidence="2">
    <location>
        <begin position="24"/>
        <end position="46"/>
    </location>
</feature>
<feature type="transmembrane region" description="Helical" evidence="2">
    <location>
        <begin position="229"/>
        <end position="249"/>
    </location>
</feature>
<evidence type="ECO:0000313" key="4">
    <source>
        <dbReference type="Proteomes" id="UP001159659"/>
    </source>
</evidence>
<evidence type="ECO:0008006" key="5">
    <source>
        <dbReference type="Google" id="ProtNLM"/>
    </source>
</evidence>
<protein>
    <recommendedName>
        <fullName evidence="5">Transmembrane protein</fullName>
    </recommendedName>
</protein>
<reference evidence="3" key="1">
    <citation type="submission" date="2022-12" db="EMBL/GenBank/DDBJ databases">
        <authorList>
            <person name="Webb A."/>
        </authorList>
    </citation>
    <scope>NUCLEOTIDE SEQUENCE</scope>
    <source>
        <strain evidence="3">Pf2</strain>
    </source>
</reference>
<dbReference type="Proteomes" id="UP001159659">
    <property type="component" value="Unassembled WGS sequence"/>
</dbReference>
<sequence length="317" mass="36294">MNVRGWNVDNISTTVSHFGFQGRFLTLVLTLVHFFIVLAFPILCCLRVDKLISSSWTLVFTPLWILDVIYYGSLLFLLIFSDGKLYTFCKDLLLFIVQVLIVLRLDRDVEWNLVTVLTPYFTYEFLSVLEAVSGGLLRDQMLVNDSVNAGISQIENIQTERQLLFKAVVRKTGLSLLRIVQTLLIGMKADGRLQDASWWRVLIPVWILVVYLFWYPIKKYIESTSTYRLLDAVLTTGVVFMLVAPFFLLTERLEGKSMSSFSIVIPWMLLMGVAFLFLFCAISLAGSERIIQSGVQPTRRHAQSPPYRNDYVGVDMD</sequence>
<dbReference type="EMBL" id="CANTFK010000994">
    <property type="protein sequence ID" value="CAI5740774.1"/>
    <property type="molecule type" value="Genomic_DNA"/>
</dbReference>